<dbReference type="Pfam" id="PF13946">
    <property type="entry name" value="DUF4214"/>
    <property type="match status" value="1"/>
</dbReference>
<protein>
    <submittedName>
        <fullName evidence="3">Methyltransferase domain-containing protein</fullName>
    </submittedName>
</protein>
<proteinExistence type="predicted"/>
<gene>
    <name evidence="3" type="ORF">HN018_20155</name>
</gene>
<keyword evidence="3" id="KW-0808">Transferase</keyword>
<accession>A0A6M8HUL4</accession>
<dbReference type="EMBL" id="CP053708">
    <property type="protein sequence ID" value="QKE92038.1"/>
    <property type="molecule type" value="Genomic_DNA"/>
</dbReference>
<dbReference type="InterPro" id="IPR025282">
    <property type="entry name" value="DUF4214"/>
</dbReference>
<dbReference type="Proteomes" id="UP000500767">
    <property type="component" value="Chromosome"/>
</dbReference>
<evidence type="ECO:0000313" key="4">
    <source>
        <dbReference type="Proteomes" id="UP000500767"/>
    </source>
</evidence>
<evidence type="ECO:0000256" key="1">
    <source>
        <dbReference type="SAM" id="Coils"/>
    </source>
</evidence>
<evidence type="ECO:0000259" key="2">
    <source>
        <dbReference type="Pfam" id="PF13946"/>
    </source>
</evidence>
<name>A0A6M8HUL4_9PROT</name>
<evidence type="ECO:0000313" key="3">
    <source>
        <dbReference type="EMBL" id="QKE92038.1"/>
    </source>
</evidence>
<keyword evidence="4" id="KW-1185">Reference proteome</keyword>
<dbReference type="RefSeq" id="WP_171833720.1">
    <property type="nucleotide sequence ID" value="NZ_CP053708.1"/>
</dbReference>
<sequence length="582" mass="64428">MSLPSQPKHSPPTVDEIRSEFIDQIEQSGKRSIHETSSSSLDKPVATKVAGGIVDVPNLLKLHGPEFVIALYDQVLGRTPDEAGLRHHLGLLANGADKSDLVRSLRGTSEGEQFGSMMIGLWPRNRLARLYALPFIGRPARIMVSLLGVSRLKSDVQMLHDFIVVLQRQSQELRQDLEGLRRGYDNQLGEIQDRLRSVQKRVTDSVSRGQLVVVTRRVEAFESAQTEQIEALRSELAAEAWADPLLLLADRQDEADRRLGTLGVAFDEARMLRDAITTIAQAFSTVAEHEGWSETGAGLVARAAEALQLQDDRIRNAERLAAEAHDDMRDQSRRLSLLLETVRRRAEPFDAGQHAIVEDEQDHLLDSLYVEFEARFRGSRDLIKQRQRVHLDVMVTAGAGAEGRPIIDVGAGRGEWLELLRDEGLQASGIDLNRTMVASCKALGLDCIMGDAVAELALLEAGSIGAVTGFHLIEHLPFRTMVSLLDEAHRVLAPSGVILFETPNPANLQVGSRFFYLDPTHRNPLPGEMVAMIAEARGFDRVRIVPLHPMPQTFSSMDKQLGRQLDALLHGPQDYALIAYKA</sequence>
<dbReference type="CDD" id="cd02440">
    <property type="entry name" value="AdoMet_MTases"/>
    <property type="match status" value="1"/>
</dbReference>
<keyword evidence="3" id="KW-0489">Methyltransferase</keyword>
<dbReference type="GO" id="GO:0008168">
    <property type="term" value="F:methyltransferase activity"/>
    <property type="evidence" value="ECO:0007669"/>
    <property type="project" value="UniProtKB-KW"/>
</dbReference>
<keyword evidence="1" id="KW-0175">Coiled coil</keyword>
<dbReference type="SUPFAM" id="SSF53335">
    <property type="entry name" value="S-adenosyl-L-methionine-dependent methyltransferases"/>
    <property type="match status" value="1"/>
</dbReference>
<dbReference type="AlphaFoldDB" id="A0A6M8HUL4"/>
<dbReference type="InterPro" id="IPR029063">
    <property type="entry name" value="SAM-dependent_MTases_sf"/>
</dbReference>
<dbReference type="GO" id="GO:0032259">
    <property type="term" value="P:methylation"/>
    <property type="evidence" value="ECO:0007669"/>
    <property type="project" value="UniProtKB-KW"/>
</dbReference>
<feature type="coiled-coil region" evidence="1">
    <location>
        <begin position="300"/>
        <end position="334"/>
    </location>
</feature>
<dbReference type="Gene3D" id="3.40.50.150">
    <property type="entry name" value="Vaccinia Virus protein VP39"/>
    <property type="match status" value="1"/>
</dbReference>
<dbReference type="KEGG" id="lck:HN018_20155"/>
<organism evidence="3 4">
    <name type="scientific">Lichenicola cladoniae</name>
    <dbReference type="NCBI Taxonomy" id="1484109"/>
    <lineage>
        <taxon>Bacteria</taxon>
        <taxon>Pseudomonadati</taxon>
        <taxon>Pseudomonadota</taxon>
        <taxon>Alphaproteobacteria</taxon>
        <taxon>Acetobacterales</taxon>
        <taxon>Acetobacteraceae</taxon>
        <taxon>Lichenicola</taxon>
    </lineage>
</organism>
<dbReference type="Pfam" id="PF13489">
    <property type="entry name" value="Methyltransf_23"/>
    <property type="match status" value="1"/>
</dbReference>
<feature type="domain" description="DUF4214" evidence="2">
    <location>
        <begin position="66"/>
        <end position="109"/>
    </location>
</feature>
<reference evidence="3 4" key="1">
    <citation type="journal article" date="2014" name="World J. Microbiol. Biotechnol.">
        <title>Biodiversity and physiological characteristics of Antarctic and Arctic lichens-associated bacteria.</title>
        <authorList>
            <person name="Lee Y.M."/>
            <person name="Kim E.H."/>
            <person name="Lee H.K."/>
            <person name="Hong S.G."/>
        </authorList>
    </citation>
    <scope>NUCLEOTIDE SEQUENCE [LARGE SCALE GENOMIC DNA]</scope>
    <source>
        <strain evidence="3 4">PAMC 26569</strain>
    </source>
</reference>